<accession>A0A644YW50</accession>
<sequence length="66" mass="7259">MKALDIPRRVLAVPGGSSLGAQQSFGLQIPDLGDRQIGELRRELLDHPPDRVSGLSHQREPRPPVK</sequence>
<dbReference type="AlphaFoldDB" id="A0A644YW50"/>
<gene>
    <name evidence="2" type="ORF">SDC9_79381</name>
</gene>
<organism evidence="2">
    <name type="scientific">bioreactor metagenome</name>
    <dbReference type="NCBI Taxonomy" id="1076179"/>
    <lineage>
        <taxon>unclassified sequences</taxon>
        <taxon>metagenomes</taxon>
        <taxon>ecological metagenomes</taxon>
    </lineage>
</organism>
<feature type="compositionally biased region" description="Basic and acidic residues" evidence="1">
    <location>
        <begin position="38"/>
        <end position="50"/>
    </location>
</feature>
<feature type="region of interest" description="Disordered" evidence="1">
    <location>
        <begin position="38"/>
        <end position="66"/>
    </location>
</feature>
<reference evidence="2" key="1">
    <citation type="submission" date="2019-08" db="EMBL/GenBank/DDBJ databases">
        <authorList>
            <person name="Kucharzyk K."/>
            <person name="Murdoch R.W."/>
            <person name="Higgins S."/>
            <person name="Loffler F."/>
        </authorList>
    </citation>
    <scope>NUCLEOTIDE SEQUENCE</scope>
</reference>
<evidence type="ECO:0000256" key="1">
    <source>
        <dbReference type="SAM" id="MobiDB-lite"/>
    </source>
</evidence>
<feature type="compositionally biased region" description="Basic and acidic residues" evidence="1">
    <location>
        <begin position="57"/>
        <end position="66"/>
    </location>
</feature>
<protein>
    <submittedName>
        <fullName evidence="2">Uncharacterized protein</fullName>
    </submittedName>
</protein>
<proteinExistence type="predicted"/>
<name>A0A644YW50_9ZZZZ</name>
<dbReference type="EMBL" id="VSSQ01006472">
    <property type="protein sequence ID" value="MPM32815.1"/>
    <property type="molecule type" value="Genomic_DNA"/>
</dbReference>
<comment type="caution">
    <text evidence="2">The sequence shown here is derived from an EMBL/GenBank/DDBJ whole genome shotgun (WGS) entry which is preliminary data.</text>
</comment>
<evidence type="ECO:0000313" key="2">
    <source>
        <dbReference type="EMBL" id="MPM32815.1"/>
    </source>
</evidence>